<feature type="transmembrane region" description="Helical" evidence="1">
    <location>
        <begin position="145"/>
        <end position="165"/>
    </location>
</feature>
<proteinExistence type="predicted"/>
<feature type="transmembrane region" description="Helical" evidence="1">
    <location>
        <begin position="122"/>
        <end position="139"/>
    </location>
</feature>
<evidence type="ECO:0000313" key="2">
    <source>
        <dbReference type="EMBL" id="QBZ55926.1"/>
    </source>
</evidence>
<accession>A0A4P7N580</accession>
<gene>
    <name evidence="2" type="ORF">PoMZ_00832</name>
</gene>
<dbReference type="EMBL" id="CP034205">
    <property type="protein sequence ID" value="QBZ55926.1"/>
    <property type="molecule type" value="Genomic_DNA"/>
</dbReference>
<dbReference type="Proteomes" id="UP000294847">
    <property type="component" value="Chromosome 2"/>
</dbReference>
<evidence type="ECO:0000313" key="3">
    <source>
        <dbReference type="Proteomes" id="UP000294847"/>
    </source>
</evidence>
<protein>
    <submittedName>
        <fullName evidence="2">Uncharacterized protein</fullName>
    </submittedName>
</protein>
<keyword evidence="1" id="KW-0812">Transmembrane</keyword>
<sequence length="196" mass="21859">MASPSPGLDIYLLRLPYLPYLGTYYTTSRKRKPRLHLKTHMSWMRAYACCAMQCQARVVSVDRVVLTTYASPPDRPCELTDIRRQRGRVSVVLPWMYASSNTDKRLYYLGPRTKNIKRAPRRVGVARFSSLVAAGGPLVGGYQQIITAGFLQSIFLVVFPILNSLRGASRLGQRQVLNRQGKSAMLNTPGPSVPAG</sequence>
<reference evidence="2 3" key="1">
    <citation type="journal article" date="2019" name="Mol. Biol. Evol.">
        <title>Blast fungal genomes show frequent chromosomal changes, gene gains and losses, and effector gene turnover.</title>
        <authorList>
            <person name="Gomez Luciano L.B."/>
            <person name="Jason Tsai I."/>
            <person name="Chuma I."/>
            <person name="Tosa Y."/>
            <person name="Chen Y.H."/>
            <person name="Li J.Y."/>
            <person name="Li M.Y."/>
            <person name="Jade Lu M.Y."/>
            <person name="Nakayashiki H."/>
            <person name="Li W.H."/>
        </authorList>
    </citation>
    <scope>NUCLEOTIDE SEQUENCE [LARGE SCALE GENOMIC DNA]</scope>
    <source>
        <strain evidence="2">MZ5-1-6</strain>
    </source>
</reference>
<organism evidence="2 3">
    <name type="scientific">Pyricularia oryzae</name>
    <name type="common">Rice blast fungus</name>
    <name type="synonym">Magnaporthe oryzae</name>
    <dbReference type="NCBI Taxonomy" id="318829"/>
    <lineage>
        <taxon>Eukaryota</taxon>
        <taxon>Fungi</taxon>
        <taxon>Dikarya</taxon>
        <taxon>Ascomycota</taxon>
        <taxon>Pezizomycotina</taxon>
        <taxon>Sordariomycetes</taxon>
        <taxon>Sordariomycetidae</taxon>
        <taxon>Magnaporthales</taxon>
        <taxon>Pyriculariaceae</taxon>
        <taxon>Pyricularia</taxon>
    </lineage>
</organism>
<evidence type="ECO:0000256" key="1">
    <source>
        <dbReference type="SAM" id="Phobius"/>
    </source>
</evidence>
<keyword evidence="1" id="KW-1133">Transmembrane helix</keyword>
<name>A0A4P7N580_PYROR</name>
<keyword evidence="1" id="KW-0472">Membrane</keyword>
<dbReference type="AlphaFoldDB" id="A0A4P7N580"/>